<keyword evidence="2" id="KW-1185">Reference proteome</keyword>
<dbReference type="Proteomes" id="UP000828390">
    <property type="component" value="Unassembled WGS sequence"/>
</dbReference>
<accession>A0A9D4RYN6</accession>
<dbReference type="AlphaFoldDB" id="A0A9D4RYN6"/>
<name>A0A9D4RYN6_DREPO</name>
<sequence>MLLEQHLDSARTANCCVRSIFLLQQNNSAVVVFAFYRVHRDGHPYGHRPQKDVLVGYGG</sequence>
<reference evidence="1" key="2">
    <citation type="submission" date="2020-11" db="EMBL/GenBank/DDBJ databases">
        <authorList>
            <person name="McCartney M.A."/>
            <person name="Auch B."/>
            <person name="Kono T."/>
            <person name="Mallez S."/>
            <person name="Becker A."/>
            <person name="Gohl D.M."/>
            <person name="Silverstein K.A.T."/>
            <person name="Koren S."/>
            <person name="Bechman K.B."/>
            <person name="Herman A."/>
            <person name="Abrahante J.E."/>
            <person name="Garbe J."/>
        </authorList>
    </citation>
    <scope>NUCLEOTIDE SEQUENCE</scope>
    <source>
        <strain evidence="1">Duluth1</strain>
        <tissue evidence="1">Whole animal</tissue>
    </source>
</reference>
<dbReference type="EMBL" id="JAIWYP010000001">
    <property type="protein sequence ID" value="KAH3885946.1"/>
    <property type="molecule type" value="Genomic_DNA"/>
</dbReference>
<proteinExistence type="predicted"/>
<gene>
    <name evidence="1" type="ORF">DPMN_009943</name>
</gene>
<reference evidence="1" key="1">
    <citation type="journal article" date="2019" name="bioRxiv">
        <title>The Genome of the Zebra Mussel, Dreissena polymorpha: A Resource for Invasive Species Research.</title>
        <authorList>
            <person name="McCartney M.A."/>
            <person name="Auch B."/>
            <person name="Kono T."/>
            <person name="Mallez S."/>
            <person name="Zhang Y."/>
            <person name="Obille A."/>
            <person name="Becker A."/>
            <person name="Abrahante J.E."/>
            <person name="Garbe J."/>
            <person name="Badalamenti J.P."/>
            <person name="Herman A."/>
            <person name="Mangelson H."/>
            <person name="Liachko I."/>
            <person name="Sullivan S."/>
            <person name="Sone E.D."/>
            <person name="Koren S."/>
            <person name="Silverstein K.A.T."/>
            <person name="Beckman K.B."/>
            <person name="Gohl D.M."/>
        </authorList>
    </citation>
    <scope>NUCLEOTIDE SEQUENCE</scope>
    <source>
        <strain evidence="1">Duluth1</strain>
        <tissue evidence="1">Whole animal</tissue>
    </source>
</reference>
<evidence type="ECO:0000313" key="1">
    <source>
        <dbReference type="EMBL" id="KAH3885946.1"/>
    </source>
</evidence>
<protein>
    <submittedName>
        <fullName evidence="1">Uncharacterized protein</fullName>
    </submittedName>
</protein>
<organism evidence="1 2">
    <name type="scientific">Dreissena polymorpha</name>
    <name type="common">Zebra mussel</name>
    <name type="synonym">Mytilus polymorpha</name>
    <dbReference type="NCBI Taxonomy" id="45954"/>
    <lineage>
        <taxon>Eukaryota</taxon>
        <taxon>Metazoa</taxon>
        <taxon>Spiralia</taxon>
        <taxon>Lophotrochozoa</taxon>
        <taxon>Mollusca</taxon>
        <taxon>Bivalvia</taxon>
        <taxon>Autobranchia</taxon>
        <taxon>Heteroconchia</taxon>
        <taxon>Euheterodonta</taxon>
        <taxon>Imparidentia</taxon>
        <taxon>Neoheterodontei</taxon>
        <taxon>Myida</taxon>
        <taxon>Dreissenoidea</taxon>
        <taxon>Dreissenidae</taxon>
        <taxon>Dreissena</taxon>
    </lineage>
</organism>
<evidence type="ECO:0000313" key="2">
    <source>
        <dbReference type="Proteomes" id="UP000828390"/>
    </source>
</evidence>
<comment type="caution">
    <text evidence="1">The sequence shown here is derived from an EMBL/GenBank/DDBJ whole genome shotgun (WGS) entry which is preliminary data.</text>
</comment>